<feature type="region of interest" description="Disordered" evidence="3">
    <location>
        <begin position="267"/>
        <end position="293"/>
    </location>
</feature>
<dbReference type="Pfam" id="PF01501">
    <property type="entry name" value="Glyco_transf_8"/>
    <property type="match status" value="1"/>
</dbReference>
<feature type="compositionally biased region" description="Basic and acidic residues" evidence="3">
    <location>
        <begin position="732"/>
        <end position="743"/>
    </location>
</feature>
<feature type="compositionally biased region" description="Polar residues" evidence="3">
    <location>
        <begin position="721"/>
        <end position="731"/>
    </location>
</feature>
<evidence type="ECO:0000256" key="2">
    <source>
        <dbReference type="ARBA" id="ARBA00038934"/>
    </source>
</evidence>
<evidence type="ECO:0000313" key="4">
    <source>
        <dbReference type="Proteomes" id="UP000694941"/>
    </source>
</evidence>
<feature type="region of interest" description="Disordered" evidence="3">
    <location>
        <begin position="166"/>
        <end position="253"/>
    </location>
</feature>
<comment type="similarity">
    <text evidence="1">Belongs to the glycosyltransferase 8 family. Glycogenin subfamily.</text>
</comment>
<evidence type="ECO:0000256" key="3">
    <source>
        <dbReference type="SAM" id="MobiDB-lite"/>
    </source>
</evidence>
<evidence type="ECO:0000313" key="5">
    <source>
        <dbReference type="RefSeq" id="XP_013774608.1"/>
    </source>
</evidence>
<feature type="compositionally biased region" description="Polar residues" evidence="3">
    <location>
        <begin position="180"/>
        <end position="199"/>
    </location>
</feature>
<protein>
    <recommendedName>
        <fullName evidence="2">glycogenin glucosyltransferase</fullName>
        <ecNumber evidence="2">2.4.1.186</ecNumber>
    </recommendedName>
</protein>
<dbReference type="GeneID" id="106459527"/>
<dbReference type="Gene3D" id="3.90.550.10">
    <property type="entry name" value="Spore Coat Polysaccharide Biosynthesis Protein SpsA, Chain A"/>
    <property type="match status" value="1"/>
</dbReference>
<dbReference type="PANTHER" id="PTHR11183">
    <property type="entry name" value="GLYCOGENIN SUBFAMILY MEMBER"/>
    <property type="match status" value="1"/>
</dbReference>
<feature type="compositionally biased region" description="Polar residues" evidence="3">
    <location>
        <begin position="228"/>
        <end position="244"/>
    </location>
</feature>
<feature type="region of interest" description="Disordered" evidence="3">
    <location>
        <begin position="654"/>
        <end position="820"/>
    </location>
</feature>
<feature type="compositionally biased region" description="Polar residues" evidence="3">
    <location>
        <begin position="45"/>
        <end position="93"/>
    </location>
</feature>
<accession>A0ABM1B4F8</accession>
<dbReference type="CDD" id="cd02537">
    <property type="entry name" value="GT8_Glycogenin"/>
    <property type="match status" value="1"/>
</dbReference>
<feature type="compositionally biased region" description="Basic and acidic residues" evidence="3">
    <location>
        <begin position="753"/>
        <end position="763"/>
    </location>
</feature>
<evidence type="ECO:0000256" key="1">
    <source>
        <dbReference type="ARBA" id="ARBA00038162"/>
    </source>
</evidence>
<proteinExistence type="inferred from homology"/>
<dbReference type="InterPro" id="IPR029044">
    <property type="entry name" value="Nucleotide-diphossugar_trans"/>
</dbReference>
<gene>
    <name evidence="5 6" type="primary">LOC106459527</name>
</gene>
<dbReference type="InterPro" id="IPR002495">
    <property type="entry name" value="Glyco_trans_8"/>
</dbReference>
<dbReference type="RefSeq" id="XP_013774608.1">
    <property type="nucleotide sequence ID" value="XM_013919154.2"/>
</dbReference>
<feature type="compositionally biased region" description="Basic and acidic residues" evidence="3">
    <location>
        <begin position="166"/>
        <end position="179"/>
    </location>
</feature>
<feature type="compositionally biased region" description="Low complexity" evidence="3">
    <location>
        <begin position="94"/>
        <end position="109"/>
    </location>
</feature>
<evidence type="ECO:0000313" key="6">
    <source>
        <dbReference type="RefSeq" id="XP_022241740.1"/>
    </source>
</evidence>
<dbReference type="SUPFAM" id="SSF53448">
    <property type="entry name" value="Nucleotide-diphospho-sugar transferases"/>
    <property type="match status" value="1"/>
</dbReference>
<feature type="compositionally biased region" description="Basic and acidic residues" evidence="3">
    <location>
        <begin position="782"/>
        <end position="813"/>
    </location>
</feature>
<feature type="compositionally biased region" description="Polar residues" evidence="3">
    <location>
        <begin position="206"/>
        <end position="220"/>
    </location>
</feature>
<dbReference type="InterPro" id="IPR050587">
    <property type="entry name" value="GNT1/Glycosyltrans_8"/>
</dbReference>
<name>A0ABM1B4F8_LIMPO</name>
<reference evidence="5 6" key="1">
    <citation type="submission" date="2025-05" db="UniProtKB">
        <authorList>
            <consortium name="RefSeq"/>
        </authorList>
    </citation>
    <scope>IDENTIFICATION</scope>
    <source>
        <tissue evidence="5 6">Muscle</tissue>
    </source>
</reference>
<keyword evidence="4" id="KW-1185">Reference proteome</keyword>
<dbReference type="EC" id="2.4.1.186" evidence="2"/>
<dbReference type="RefSeq" id="XP_022241740.1">
    <property type="nucleotide sequence ID" value="XM_022386032.1"/>
</dbReference>
<organism evidence="4 5">
    <name type="scientific">Limulus polyphemus</name>
    <name type="common">Atlantic horseshoe crab</name>
    <dbReference type="NCBI Taxonomy" id="6850"/>
    <lineage>
        <taxon>Eukaryota</taxon>
        <taxon>Metazoa</taxon>
        <taxon>Ecdysozoa</taxon>
        <taxon>Arthropoda</taxon>
        <taxon>Chelicerata</taxon>
        <taxon>Merostomata</taxon>
        <taxon>Xiphosura</taxon>
        <taxon>Limulidae</taxon>
        <taxon>Limulus</taxon>
    </lineage>
</organism>
<dbReference type="Proteomes" id="UP000694941">
    <property type="component" value="Unplaced"/>
</dbReference>
<sequence>MIPFRVNSEGEAFKISQEASHLKESGQGPESFAHFPECNCGATPEQLSQQDATPEQQSKQSATPEQQSQQNVTPEQQSQQNVTPEQQSQQNVTPEQQSQQSASPEQQSQWYFNIGSFNFSEEKIRKEISRHSTSCPRRCAMEAWIGQQGSKSSVDQYHKHHNLDYKKTTDLHNGERGHDSSSSQPVAPNFESSCSTLTNPECRLSPSHSGILSTSQSPINQEVEHPSPQGSHPYSVPSRYSTPVQVHYSPLPRDNYKNGYFPVHLQESNRHDSYGGPSEVIPNGEKSRPEDWRVYHPPDWAKSSFSTASNQPETAQNSHTPSVPYVFSYEVTDGSQRKTLPRPKSWDKMVDFVRDWLPCPPEPEKLEQAYVTIASNNLCALGCIVLGNSLRLSGTNRTLVVLITDGVSRPLRHMLATVFHIVQSIRLLGTQGTTKLALLDQPELGVSFTKLHIWRLTQFSKCVFLSPDTVVVQNCDELFERDEISAVPDIGWPDCFNSGVFVYVPAMETFCGLIEFAEQQGSFDGGDQGLLNMYFRNWALNISRKLPFIYNLMANVSYTYTPAFKQFGRNVKIVHFFGSYKPWHVKFHPQTGQMSPSANVHPTYAQFVQFWLSIFNRRVFPLLSEDIRTHAHVRKYVTSEELISFFPSPITHEDLESLPTPPSFRTYPDMTDESGSTSRPTSRKSSRDESLKNFQTSKDLPETDESGSSSRKSSRDESLKTSEAPSQNISSDESHKPMRKEPSPAEVNIDVEENLKESQESMRELNLLEETKETEEGSLLPPEEKSASETDEHAVSSEKLTSEEETTTSKKTDIPGADVGDFRGMFAWEQGRIDYLGQDSSDNILKRLDFLMKKSHS</sequence>
<feature type="region of interest" description="Disordered" evidence="3">
    <location>
        <begin position="1"/>
        <end position="109"/>
    </location>
</feature>